<accession>A0A0Q3QR67</accession>
<keyword evidence="1" id="KW-0732">Signal</keyword>
<dbReference type="STRING" id="1637975.AN957_20060"/>
<dbReference type="GO" id="GO:0004519">
    <property type="term" value="F:endonuclease activity"/>
    <property type="evidence" value="ECO:0007669"/>
    <property type="project" value="UniProtKB-KW"/>
</dbReference>
<reference evidence="2 3" key="1">
    <citation type="submission" date="2015-09" db="EMBL/GenBank/DDBJ databases">
        <title>Genome sequencing project for genomic taxonomy and phylogenomics of Bacillus-like bacteria.</title>
        <authorList>
            <person name="Liu B."/>
            <person name="Wang J."/>
            <person name="Zhu Y."/>
            <person name="Liu G."/>
            <person name="Chen Q."/>
            <person name="Chen Z."/>
            <person name="Lan J."/>
            <person name="Che J."/>
            <person name="Ge C."/>
            <person name="Shi H."/>
            <person name="Pan Z."/>
            <person name="Liu X."/>
        </authorList>
    </citation>
    <scope>NUCLEOTIDE SEQUENCE [LARGE SCALE GENOMIC DNA]</scope>
    <source>
        <strain evidence="2 3">FJAT-18043</strain>
    </source>
</reference>
<proteinExistence type="predicted"/>
<dbReference type="Proteomes" id="UP000050996">
    <property type="component" value="Unassembled WGS sequence"/>
</dbReference>
<comment type="caution">
    <text evidence="2">The sequence shown here is derived from an EMBL/GenBank/DDBJ whole genome shotgun (WGS) entry which is preliminary data.</text>
</comment>
<dbReference type="RefSeq" id="WP_053477150.1">
    <property type="nucleotide sequence ID" value="NZ_CP041305.1"/>
</dbReference>
<dbReference type="PATRIC" id="fig|1637975.4.peg.3985"/>
<dbReference type="AlphaFoldDB" id="A0A0Q3QR67"/>
<evidence type="ECO:0000313" key="2">
    <source>
        <dbReference type="EMBL" id="KQL20657.1"/>
    </source>
</evidence>
<evidence type="ECO:0000256" key="1">
    <source>
        <dbReference type="SAM" id="SignalP"/>
    </source>
</evidence>
<gene>
    <name evidence="2" type="ORF">AN957_20060</name>
</gene>
<keyword evidence="2" id="KW-0255">Endonuclease</keyword>
<name>A0A0Q3QR67_9BACI</name>
<feature type="signal peptide" evidence="1">
    <location>
        <begin position="1"/>
        <end position="18"/>
    </location>
</feature>
<evidence type="ECO:0000313" key="3">
    <source>
        <dbReference type="Proteomes" id="UP000050996"/>
    </source>
</evidence>
<dbReference type="PROSITE" id="PS51257">
    <property type="entry name" value="PROKAR_LIPOPROTEIN"/>
    <property type="match status" value="1"/>
</dbReference>
<feature type="chain" id="PRO_5038575565" evidence="1">
    <location>
        <begin position="19"/>
        <end position="171"/>
    </location>
</feature>
<organism evidence="2 3">
    <name type="scientific">Cytobacillus solani</name>
    <dbReference type="NCBI Taxonomy" id="1637975"/>
    <lineage>
        <taxon>Bacteria</taxon>
        <taxon>Bacillati</taxon>
        <taxon>Bacillota</taxon>
        <taxon>Bacilli</taxon>
        <taxon>Bacillales</taxon>
        <taxon>Bacillaceae</taxon>
        <taxon>Cytobacillus</taxon>
    </lineage>
</organism>
<sequence>MKKLLALFTIFSLFFTVAGCSSSTEEPAEKTSEKKTAELTESVKSKIYNSVRVAELKVNEVFHKEVAADETTPVINANFADEEKSVEFLSKYYSKELAKDIYSHYASEEKTAEGQMIINAEPYFTPSFLEINQEDVTIEGDENKATLKTTENVTYQMELKDGQYVITNIEK</sequence>
<keyword evidence="2" id="KW-0378">Hydrolase</keyword>
<dbReference type="EMBL" id="LJIX01000006">
    <property type="protein sequence ID" value="KQL20657.1"/>
    <property type="molecule type" value="Genomic_DNA"/>
</dbReference>
<protein>
    <submittedName>
        <fullName evidence="2">Endonuclease</fullName>
    </submittedName>
</protein>
<keyword evidence="2" id="KW-0540">Nuclease</keyword>
<keyword evidence="3" id="KW-1185">Reference proteome</keyword>